<organism evidence="2">
    <name type="scientific">Spongospora subterranea</name>
    <dbReference type="NCBI Taxonomy" id="70186"/>
    <lineage>
        <taxon>Eukaryota</taxon>
        <taxon>Sar</taxon>
        <taxon>Rhizaria</taxon>
        <taxon>Endomyxa</taxon>
        <taxon>Phytomyxea</taxon>
        <taxon>Plasmodiophorida</taxon>
        <taxon>Plasmodiophoridae</taxon>
        <taxon>Spongospora</taxon>
    </lineage>
</organism>
<dbReference type="PANTHER" id="PTHR47032:SF1">
    <property type="entry name" value="UDP-D-XYLOSE:L-FUCOSE ALPHA-1,3-D-XYLOSYLTRANSFERASE-RELATED"/>
    <property type="match status" value="1"/>
</dbReference>
<dbReference type="GO" id="GO:0016757">
    <property type="term" value="F:glycosyltransferase activity"/>
    <property type="evidence" value="ECO:0007669"/>
    <property type="project" value="TreeGrafter"/>
</dbReference>
<dbReference type="InterPro" id="IPR005069">
    <property type="entry name" value="Nucl-diP-sugar_transferase"/>
</dbReference>
<dbReference type="EMBL" id="HACM01003798">
    <property type="protein sequence ID" value="CRZ04240.1"/>
    <property type="molecule type" value="Transcribed_RNA"/>
</dbReference>
<feature type="domain" description="Nucleotide-diphospho-sugar transferase" evidence="1">
    <location>
        <begin position="59"/>
        <end position="165"/>
    </location>
</feature>
<protein>
    <recommendedName>
        <fullName evidence="1">Nucleotide-diphospho-sugar transferase domain-containing protein</fullName>
    </recommendedName>
</protein>
<dbReference type="PANTHER" id="PTHR47032">
    <property type="entry name" value="UDP-D-XYLOSE:L-FUCOSE ALPHA-1,3-D-XYLOSYLTRANSFERASE-RELATED"/>
    <property type="match status" value="1"/>
</dbReference>
<dbReference type="Pfam" id="PF03407">
    <property type="entry name" value="Nucleotid_trans"/>
    <property type="match status" value="1"/>
</dbReference>
<evidence type="ECO:0000259" key="1">
    <source>
        <dbReference type="Pfam" id="PF03407"/>
    </source>
</evidence>
<sequence length="166" mass="19162">ASFPIHHMMFETPAWSDGPTRAQLDQIVDDDNQLTVVGVALGYIDVFDLFYSRAQAVNVRNVVIIALDQRAYDILIDRFPTQTFIFDGKVTEGVFGTDNFRRLTSSRPRFLEWILGLGYSVFYCDIDTAYRRNPFDDFAKYLVDAKVDMLMAKDRPDLWCTGMIYM</sequence>
<name>A0A0H5QQ81_9EUKA</name>
<accession>A0A0H5QQ81</accession>
<reference evidence="2" key="1">
    <citation type="submission" date="2015-04" db="EMBL/GenBank/DDBJ databases">
        <title>The genome sequence of the plant pathogenic Rhizarian Plasmodiophora brassicae reveals insights in its biotrophic life cycle and the origin of chitin synthesis.</title>
        <authorList>
            <person name="Schwelm A."/>
            <person name="Fogelqvist J."/>
            <person name="Knaust A."/>
            <person name="Julke S."/>
            <person name="Lilja T."/>
            <person name="Dhandapani V."/>
            <person name="Bonilla-Rosso G."/>
            <person name="Karlsson M."/>
            <person name="Shevchenko A."/>
            <person name="Choi S.R."/>
            <person name="Kim H.G."/>
            <person name="Park J.Y."/>
            <person name="Lim Y.P."/>
            <person name="Ludwig-Muller J."/>
            <person name="Dixelius C."/>
        </authorList>
    </citation>
    <scope>NUCLEOTIDE SEQUENCE</scope>
    <source>
        <tissue evidence="2">Potato root galls</tissue>
    </source>
</reference>
<dbReference type="AlphaFoldDB" id="A0A0H5QQ81"/>
<dbReference type="GO" id="GO:0005794">
    <property type="term" value="C:Golgi apparatus"/>
    <property type="evidence" value="ECO:0007669"/>
    <property type="project" value="TreeGrafter"/>
</dbReference>
<dbReference type="InterPro" id="IPR052636">
    <property type="entry name" value="UDP-D-xylose:L-fucose_XylT"/>
</dbReference>
<evidence type="ECO:0000313" key="2">
    <source>
        <dbReference type="EMBL" id="CRZ04240.1"/>
    </source>
</evidence>
<feature type="non-terminal residue" evidence="2">
    <location>
        <position position="166"/>
    </location>
</feature>
<proteinExistence type="predicted"/>
<feature type="non-terminal residue" evidence="2">
    <location>
        <position position="1"/>
    </location>
</feature>